<dbReference type="InParanoid" id="A0A6M4H1W2"/>
<evidence type="ECO:0000313" key="1">
    <source>
        <dbReference type="EMBL" id="QJR13496.1"/>
    </source>
</evidence>
<sequence>MGFEAESERLPLTPEQESELRGVAIGRAPEALAAYQNAQSDDERFDALCDAAFAAFHLEQYELASRLAAEMLAAAPNFEGDWNYGNAVHAGHTVLGLLALRNGDTPLAVEELHKAGATCGSPQLGSFGPTMILAKALLRVGESEAVLTHFGQCRKFWKMGETWLDIWEGKVRDGQTPNFFMHQH</sequence>
<dbReference type="InterPro" id="IPR011990">
    <property type="entry name" value="TPR-like_helical_dom_sf"/>
</dbReference>
<proteinExistence type="predicted"/>
<gene>
    <name evidence="1" type="ORF">DSM104440_00280</name>
</gene>
<protein>
    <submittedName>
        <fullName evidence="1">Uncharacterized protein</fullName>
    </submittedName>
</protein>
<accession>A0A6M4H1W2</accession>
<keyword evidence="2" id="KW-1185">Reference proteome</keyword>
<dbReference type="SUPFAM" id="SSF48452">
    <property type="entry name" value="TPR-like"/>
    <property type="match status" value="1"/>
</dbReference>
<dbReference type="KEGG" id="upl:DSM104440_00280"/>
<name>A0A6M4H1W2_9PROT</name>
<dbReference type="RefSeq" id="WP_171160107.1">
    <property type="nucleotide sequence ID" value="NZ_CP053073.1"/>
</dbReference>
<dbReference type="Proteomes" id="UP000503096">
    <property type="component" value="Chromosome"/>
</dbReference>
<dbReference type="AlphaFoldDB" id="A0A6M4H1W2"/>
<organism evidence="1 2">
    <name type="scientific">Usitatibacter palustris</name>
    <dbReference type="NCBI Taxonomy" id="2732487"/>
    <lineage>
        <taxon>Bacteria</taxon>
        <taxon>Pseudomonadati</taxon>
        <taxon>Pseudomonadota</taxon>
        <taxon>Betaproteobacteria</taxon>
        <taxon>Nitrosomonadales</taxon>
        <taxon>Usitatibacteraceae</taxon>
        <taxon>Usitatibacter</taxon>
    </lineage>
</organism>
<dbReference type="Gene3D" id="1.25.40.10">
    <property type="entry name" value="Tetratricopeptide repeat domain"/>
    <property type="match status" value="1"/>
</dbReference>
<reference evidence="1 2" key="1">
    <citation type="submission" date="2020-04" db="EMBL/GenBank/DDBJ databases">
        <title>Usitatibacter rugosus gen. nov., sp. nov. and Usitatibacter palustris sp. nov., novel members of Usitatibacteraceae fam. nov. within the order Nitrosomonadales isolated from soil.</title>
        <authorList>
            <person name="Huber K.J."/>
            <person name="Neumann-Schaal M."/>
            <person name="Geppert A."/>
            <person name="Luckner M."/>
            <person name="Wanner G."/>
            <person name="Overmann J."/>
        </authorList>
    </citation>
    <scope>NUCLEOTIDE SEQUENCE [LARGE SCALE GENOMIC DNA]</scope>
    <source>
        <strain evidence="1 2">Swamp67</strain>
    </source>
</reference>
<evidence type="ECO:0000313" key="2">
    <source>
        <dbReference type="Proteomes" id="UP000503096"/>
    </source>
</evidence>
<dbReference type="EMBL" id="CP053073">
    <property type="protein sequence ID" value="QJR13496.1"/>
    <property type="molecule type" value="Genomic_DNA"/>
</dbReference>